<organism evidence="1 2">
    <name type="scientific">Microdochium trichocladiopsis</name>
    <dbReference type="NCBI Taxonomy" id="1682393"/>
    <lineage>
        <taxon>Eukaryota</taxon>
        <taxon>Fungi</taxon>
        <taxon>Dikarya</taxon>
        <taxon>Ascomycota</taxon>
        <taxon>Pezizomycotina</taxon>
        <taxon>Sordariomycetes</taxon>
        <taxon>Xylariomycetidae</taxon>
        <taxon>Xylariales</taxon>
        <taxon>Microdochiaceae</taxon>
        <taxon>Microdochium</taxon>
    </lineage>
</organism>
<dbReference type="RefSeq" id="XP_046017014.1">
    <property type="nucleotide sequence ID" value="XM_046152836.1"/>
</dbReference>
<proteinExistence type="predicted"/>
<name>A0A9P8YEK8_9PEZI</name>
<sequence>MLLITPCTNQSLVSGIARQRIDGVTGFAVSEHCHHNITMARNCSTGPGIYCLHVGAPGILFQSSLISHELAKSGAAGAAEMSAE</sequence>
<dbReference type="AlphaFoldDB" id="A0A9P8YEK8"/>
<dbReference type="GeneID" id="70182382"/>
<dbReference type="EMBL" id="JAGTJQ010000002">
    <property type="protein sequence ID" value="KAH7037893.1"/>
    <property type="molecule type" value="Genomic_DNA"/>
</dbReference>
<reference evidence="1" key="1">
    <citation type="journal article" date="2021" name="Nat. Commun.">
        <title>Genetic determinants of endophytism in the Arabidopsis root mycobiome.</title>
        <authorList>
            <person name="Mesny F."/>
            <person name="Miyauchi S."/>
            <person name="Thiergart T."/>
            <person name="Pickel B."/>
            <person name="Atanasova L."/>
            <person name="Karlsson M."/>
            <person name="Huettel B."/>
            <person name="Barry K.W."/>
            <person name="Haridas S."/>
            <person name="Chen C."/>
            <person name="Bauer D."/>
            <person name="Andreopoulos W."/>
            <person name="Pangilinan J."/>
            <person name="LaButti K."/>
            <person name="Riley R."/>
            <person name="Lipzen A."/>
            <person name="Clum A."/>
            <person name="Drula E."/>
            <person name="Henrissat B."/>
            <person name="Kohler A."/>
            <person name="Grigoriev I.V."/>
            <person name="Martin F.M."/>
            <person name="Hacquard S."/>
        </authorList>
    </citation>
    <scope>NUCLEOTIDE SEQUENCE</scope>
    <source>
        <strain evidence="1">MPI-CAGE-CH-0230</strain>
    </source>
</reference>
<evidence type="ECO:0000313" key="2">
    <source>
        <dbReference type="Proteomes" id="UP000756346"/>
    </source>
</evidence>
<accession>A0A9P8YEK8</accession>
<dbReference type="Proteomes" id="UP000756346">
    <property type="component" value="Unassembled WGS sequence"/>
</dbReference>
<keyword evidence="2" id="KW-1185">Reference proteome</keyword>
<evidence type="ECO:0000313" key="1">
    <source>
        <dbReference type="EMBL" id="KAH7037893.1"/>
    </source>
</evidence>
<protein>
    <submittedName>
        <fullName evidence="1">Uncharacterized protein</fullName>
    </submittedName>
</protein>
<gene>
    <name evidence="1" type="ORF">B0I36DRAFT_315019</name>
</gene>
<comment type="caution">
    <text evidence="1">The sequence shown here is derived from an EMBL/GenBank/DDBJ whole genome shotgun (WGS) entry which is preliminary data.</text>
</comment>